<reference evidence="1" key="1">
    <citation type="submission" date="2019-10" db="EMBL/GenBank/DDBJ databases">
        <title>Conservation and host-specific expression of non-tandemly repeated heterogenous ribosome RNA gene in arbuscular mycorrhizal fungi.</title>
        <authorList>
            <person name="Maeda T."/>
            <person name="Kobayashi Y."/>
            <person name="Nakagawa T."/>
            <person name="Ezawa T."/>
            <person name="Yamaguchi K."/>
            <person name="Bino T."/>
            <person name="Nishimoto Y."/>
            <person name="Shigenobu S."/>
            <person name="Kawaguchi M."/>
        </authorList>
    </citation>
    <scope>NUCLEOTIDE SEQUENCE</scope>
    <source>
        <strain evidence="1">HR1</strain>
    </source>
</reference>
<gene>
    <name evidence="1" type="ORF">RCL2_002100100</name>
</gene>
<name>A0A8H3LZW8_9GLOM</name>
<dbReference type="Proteomes" id="UP000615446">
    <property type="component" value="Unassembled WGS sequence"/>
</dbReference>
<evidence type="ECO:0000313" key="2">
    <source>
        <dbReference type="Proteomes" id="UP000615446"/>
    </source>
</evidence>
<comment type="caution">
    <text evidence="1">The sequence shown here is derived from an EMBL/GenBank/DDBJ whole genome shotgun (WGS) entry which is preliminary data.</text>
</comment>
<proteinExistence type="predicted"/>
<organism evidence="1 2">
    <name type="scientific">Rhizophagus clarus</name>
    <dbReference type="NCBI Taxonomy" id="94130"/>
    <lineage>
        <taxon>Eukaryota</taxon>
        <taxon>Fungi</taxon>
        <taxon>Fungi incertae sedis</taxon>
        <taxon>Mucoromycota</taxon>
        <taxon>Glomeromycotina</taxon>
        <taxon>Glomeromycetes</taxon>
        <taxon>Glomerales</taxon>
        <taxon>Glomeraceae</taxon>
        <taxon>Rhizophagus</taxon>
    </lineage>
</organism>
<sequence length="80" mass="9123">MTSFSFFAFHVHDPGETHPSQWTRENEGVIEGQDISLEIDSSNDFKDPEIGEWLFSLPWGLFSEGGTDEMDCTFLSFSKK</sequence>
<accession>A0A8H3LZW8</accession>
<dbReference type="EMBL" id="BLAL01000233">
    <property type="protein sequence ID" value="GES94259.1"/>
    <property type="molecule type" value="Genomic_DNA"/>
</dbReference>
<protein>
    <submittedName>
        <fullName evidence="1">Uncharacterized protein</fullName>
    </submittedName>
</protein>
<evidence type="ECO:0000313" key="1">
    <source>
        <dbReference type="EMBL" id="GES94259.1"/>
    </source>
</evidence>
<dbReference type="AlphaFoldDB" id="A0A8H3LZW8"/>